<dbReference type="RefSeq" id="WP_231006959.1">
    <property type="nucleotide sequence ID" value="NZ_JAJNEC010000005.1"/>
</dbReference>
<proteinExistence type="predicted"/>
<sequence length="166" mass="18941">MPAIRYTELYNRTVVFGQQASVDADGNGTNDLVFKTSLVGDPIHKEDKRQWRVQVYAATRFPVNPDDHIPVMSQKQQIGVADFNGYHWSEGVAALLAEKVTNEEDQVFWRGDWRDADHLFVPFMIVQNSRIYTGWVEVSFSTNQEQLILHRAALSQKENQAIETGS</sequence>
<dbReference type="EMBL" id="JAJNEC010000005">
    <property type="protein sequence ID" value="MCD2424750.1"/>
    <property type="molecule type" value="Genomic_DNA"/>
</dbReference>
<evidence type="ECO:0000313" key="1">
    <source>
        <dbReference type="EMBL" id="MCD2424750.1"/>
    </source>
</evidence>
<accession>A0ABS8PV08</accession>
<keyword evidence="2" id="KW-1185">Reference proteome</keyword>
<comment type="caution">
    <text evidence="1">The sequence shown here is derived from an EMBL/GenBank/DDBJ whole genome shotgun (WGS) entry which is preliminary data.</text>
</comment>
<reference evidence="1 2" key="1">
    <citation type="submission" date="2021-11" db="EMBL/GenBank/DDBJ databases">
        <title>Genomic of Niabella pedocola.</title>
        <authorList>
            <person name="Wu T."/>
        </authorList>
    </citation>
    <scope>NUCLEOTIDE SEQUENCE [LARGE SCALE GENOMIC DNA]</scope>
    <source>
        <strain evidence="1 2">JCM 31011</strain>
    </source>
</reference>
<evidence type="ECO:0000313" key="2">
    <source>
        <dbReference type="Proteomes" id="UP001199816"/>
    </source>
</evidence>
<protein>
    <submittedName>
        <fullName evidence="1">Uncharacterized protein</fullName>
    </submittedName>
</protein>
<organism evidence="1 2">
    <name type="scientific">Niabella pedocola</name>
    <dbReference type="NCBI Taxonomy" id="1752077"/>
    <lineage>
        <taxon>Bacteria</taxon>
        <taxon>Pseudomonadati</taxon>
        <taxon>Bacteroidota</taxon>
        <taxon>Chitinophagia</taxon>
        <taxon>Chitinophagales</taxon>
        <taxon>Chitinophagaceae</taxon>
        <taxon>Niabella</taxon>
    </lineage>
</organism>
<name>A0ABS8PV08_9BACT</name>
<gene>
    <name evidence="1" type="ORF">LQ567_18350</name>
</gene>
<dbReference type="Proteomes" id="UP001199816">
    <property type="component" value="Unassembled WGS sequence"/>
</dbReference>